<dbReference type="Pfam" id="PF05866">
    <property type="entry name" value="RusA"/>
    <property type="match status" value="1"/>
</dbReference>
<evidence type="ECO:0000256" key="1">
    <source>
        <dbReference type="SAM" id="MobiDB-lite"/>
    </source>
</evidence>
<name>A0A838Y4K1_9NEIS</name>
<evidence type="ECO:0000313" key="2">
    <source>
        <dbReference type="EMBL" id="MBA4707529.1"/>
    </source>
</evidence>
<reference evidence="2 3" key="1">
    <citation type="submission" date="2020-07" db="EMBL/GenBank/DDBJ databases">
        <title>Draft genome sequence of violacein-producing bacteria and related species.</title>
        <authorList>
            <person name="Wilson H.S."/>
            <person name="De Leon M.E."/>
        </authorList>
    </citation>
    <scope>NUCLEOTIDE SEQUENCE [LARGE SCALE GENOMIC DNA]</scope>
    <source>
        <strain evidence="2 3">HSC-21Su07</strain>
    </source>
</reference>
<dbReference type="InterPro" id="IPR008822">
    <property type="entry name" value="Endonuclease_RusA-like"/>
</dbReference>
<sequence length="148" mass="15706">MTTTINFNVPGTPVGKGRPKVSTRGGRFAQMYTPEKTVNYEGLVALSAAQAMAGRPPITGPAHVTLVITLPIPASWSKKKQAAALQGLVYATKKPDIDNVEKALFDGMNGVVWKDDVQAVDVVKCKRYGPTPGVLVVVEEIQGALFAA</sequence>
<dbReference type="AlphaFoldDB" id="A0A838Y4K1"/>
<dbReference type="RefSeq" id="WP_181834808.1">
    <property type="nucleotide sequence ID" value="NZ_JACERN010000014.1"/>
</dbReference>
<keyword evidence="3" id="KW-1185">Reference proteome</keyword>
<dbReference type="GO" id="GO:0006310">
    <property type="term" value="P:DNA recombination"/>
    <property type="evidence" value="ECO:0007669"/>
    <property type="project" value="InterPro"/>
</dbReference>
<dbReference type="SUPFAM" id="SSF103084">
    <property type="entry name" value="Holliday junction resolvase RusA"/>
    <property type="match status" value="1"/>
</dbReference>
<dbReference type="GO" id="GO:0006281">
    <property type="term" value="P:DNA repair"/>
    <property type="evidence" value="ECO:0007669"/>
    <property type="project" value="InterPro"/>
</dbReference>
<dbReference type="Proteomes" id="UP000545606">
    <property type="component" value="Unassembled WGS sequence"/>
</dbReference>
<gene>
    <name evidence="2" type="ORF">H2Z84_03855</name>
</gene>
<protein>
    <submittedName>
        <fullName evidence="2">RusA family crossover junction endodeoxyribonuclease</fullName>
    </submittedName>
</protein>
<dbReference type="GO" id="GO:0000287">
    <property type="term" value="F:magnesium ion binding"/>
    <property type="evidence" value="ECO:0007669"/>
    <property type="project" value="InterPro"/>
</dbReference>
<feature type="region of interest" description="Disordered" evidence="1">
    <location>
        <begin position="1"/>
        <end position="22"/>
    </location>
</feature>
<evidence type="ECO:0000313" key="3">
    <source>
        <dbReference type="Proteomes" id="UP000545606"/>
    </source>
</evidence>
<dbReference type="EMBL" id="JACERN010000014">
    <property type="protein sequence ID" value="MBA4707529.1"/>
    <property type="molecule type" value="Genomic_DNA"/>
</dbReference>
<proteinExistence type="predicted"/>
<organism evidence="2 3">
    <name type="scientific">Aquitalea aquatica</name>
    <dbReference type="NCBI Taxonomy" id="3044273"/>
    <lineage>
        <taxon>Bacteria</taxon>
        <taxon>Pseudomonadati</taxon>
        <taxon>Pseudomonadota</taxon>
        <taxon>Betaproteobacteria</taxon>
        <taxon>Neisseriales</taxon>
        <taxon>Chromobacteriaceae</taxon>
        <taxon>Aquitalea</taxon>
    </lineage>
</organism>
<dbReference type="InterPro" id="IPR036614">
    <property type="entry name" value="RusA-like_sf"/>
</dbReference>
<comment type="caution">
    <text evidence="2">The sequence shown here is derived from an EMBL/GenBank/DDBJ whole genome shotgun (WGS) entry which is preliminary data.</text>
</comment>
<dbReference type="Gene3D" id="3.30.1330.70">
    <property type="entry name" value="Holliday junction resolvase RusA"/>
    <property type="match status" value="1"/>
</dbReference>
<accession>A0A838Y4K1</accession>